<accession>A0A8H5ZPJ6</accession>
<evidence type="ECO:0000313" key="2">
    <source>
        <dbReference type="EMBL" id="KAF5851518.1"/>
    </source>
</evidence>
<gene>
    <name evidence="2" type="ORF">GGP41_004340</name>
</gene>
<dbReference type="Proteomes" id="UP000624244">
    <property type="component" value="Unassembled WGS sequence"/>
</dbReference>
<comment type="caution">
    <text evidence="2">The sequence shown here is derived from an EMBL/GenBank/DDBJ whole genome shotgun (WGS) entry which is preliminary data.</text>
</comment>
<dbReference type="EMBL" id="WNKQ01000005">
    <property type="protein sequence ID" value="KAF5851518.1"/>
    <property type="molecule type" value="Genomic_DNA"/>
</dbReference>
<reference evidence="2" key="1">
    <citation type="submission" date="2019-11" db="EMBL/GenBank/DDBJ databases">
        <title>Bipolaris sorokiniana Genome sequencing.</title>
        <authorList>
            <person name="Wang H."/>
        </authorList>
    </citation>
    <scope>NUCLEOTIDE SEQUENCE</scope>
</reference>
<name>A0A8H5ZPJ6_COCSA</name>
<organism evidence="2 3">
    <name type="scientific">Cochliobolus sativus</name>
    <name type="common">Common root rot and spot blotch fungus</name>
    <name type="synonym">Bipolaris sorokiniana</name>
    <dbReference type="NCBI Taxonomy" id="45130"/>
    <lineage>
        <taxon>Eukaryota</taxon>
        <taxon>Fungi</taxon>
        <taxon>Dikarya</taxon>
        <taxon>Ascomycota</taxon>
        <taxon>Pezizomycotina</taxon>
        <taxon>Dothideomycetes</taxon>
        <taxon>Pleosporomycetidae</taxon>
        <taxon>Pleosporales</taxon>
        <taxon>Pleosporineae</taxon>
        <taxon>Pleosporaceae</taxon>
        <taxon>Bipolaris</taxon>
    </lineage>
</organism>
<sequence length="86" mass="9274">MTTTSCALEASFWIPANQVAFCAVSSPTPSSLSYSPATTSPDHYPLRCEAYSSICSHLRTELQPPHALLTPEKRSHPSHLKGSSNS</sequence>
<proteinExistence type="predicted"/>
<evidence type="ECO:0000256" key="1">
    <source>
        <dbReference type="SAM" id="MobiDB-lite"/>
    </source>
</evidence>
<dbReference type="AlphaFoldDB" id="A0A8H5ZPJ6"/>
<evidence type="ECO:0000313" key="3">
    <source>
        <dbReference type="Proteomes" id="UP000624244"/>
    </source>
</evidence>
<protein>
    <submittedName>
        <fullName evidence="2">Uncharacterized protein</fullName>
    </submittedName>
</protein>
<feature type="region of interest" description="Disordered" evidence="1">
    <location>
        <begin position="65"/>
        <end position="86"/>
    </location>
</feature>